<dbReference type="Proteomes" id="UP000319516">
    <property type="component" value="Unassembled WGS sequence"/>
</dbReference>
<dbReference type="GO" id="GO:0047372">
    <property type="term" value="F:monoacylglycerol lipase activity"/>
    <property type="evidence" value="ECO:0007669"/>
    <property type="project" value="TreeGrafter"/>
</dbReference>
<comment type="caution">
    <text evidence="1">The sequence shown here is derived from an EMBL/GenBank/DDBJ whole genome shotgun (WGS) entry which is preliminary data.</text>
</comment>
<dbReference type="InterPro" id="IPR050266">
    <property type="entry name" value="AB_hydrolase_sf"/>
</dbReference>
<dbReference type="GO" id="GO:0016020">
    <property type="term" value="C:membrane"/>
    <property type="evidence" value="ECO:0007669"/>
    <property type="project" value="TreeGrafter"/>
</dbReference>
<name>A0A542YP00_9MICO</name>
<accession>A0A542YP00</accession>
<dbReference type="PANTHER" id="PTHR43798">
    <property type="entry name" value="MONOACYLGLYCEROL LIPASE"/>
    <property type="match status" value="1"/>
</dbReference>
<evidence type="ECO:0000313" key="2">
    <source>
        <dbReference type="Proteomes" id="UP000319516"/>
    </source>
</evidence>
<dbReference type="AlphaFoldDB" id="A0A542YP00"/>
<keyword evidence="2" id="KW-1185">Reference proteome</keyword>
<gene>
    <name evidence="1" type="ORF">FB467_0923</name>
</gene>
<dbReference type="Gene3D" id="3.40.50.1820">
    <property type="entry name" value="alpha/beta hydrolase"/>
    <property type="match status" value="1"/>
</dbReference>
<dbReference type="InterPro" id="IPR029058">
    <property type="entry name" value="AB_hydrolase_fold"/>
</dbReference>
<evidence type="ECO:0000313" key="1">
    <source>
        <dbReference type="EMBL" id="TQL49830.1"/>
    </source>
</evidence>
<protein>
    <submittedName>
        <fullName evidence="1">Pimeloyl-ACP methyl ester carboxylesterase</fullName>
    </submittedName>
</protein>
<organism evidence="1 2">
    <name type="scientific">Ornithinicoccus hortensis</name>
    <dbReference type="NCBI Taxonomy" id="82346"/>
    <lineage>
        <taxon>Bacteria</taxon>
        <taxon>Bacillati</taxon>
        <taxon>Actinomycetota</taxon>
        <taxon>Actinomycetes</taxon>
        <taxon>Micrococcales</taxon>
        <taxon>Intrasporangiaceae</taxon>
        <taxon>Ornithinicoccus</taxon>
    </lineage>
</organism>
<dbReference type="RefSeq" id="WP_228393222.1">
    <property type="nucleotide sequence ID" value="NZ_BAAAIK010000003.1"/>
</dbReference>
<dbReference type="PANTHER" id="PTHR43798:SF5">
    <property type="entry name" value="MONOACYLGLYCEROL LIPASE ABHD6"/>
    <property type="match status" value="1"/>
</dbReference>
<dbReference type="GO" id="GO:0046464">
    <property type="term" value="P:acylglycerol catabolic process"/>
    <property type="evidence" value="ECO:0007669"/>
    <property type="project" value="TreeGrafter"/>
</dbReference>
<dbReference type="SUPFAM" id="SSF53474">
    <property type="entry name" value="alpha/beta-Hydrolases"/>
    <property type="match status" value="1"/>
</dbReference>
<sequence length="266" mass="27751">MSAPRTRVVPGPTGGLEVLSAGRGAPHTLFAHGLAGSIPTTRPYAAKVPGTRSFLHFRGHGASPVPVPGAPWPYAELAAEVEAVADAVGATQALGISMGAGSLCAGLVERPDRFDRVALVLPAVIDRPRPEAATGRFAVLADLVESGDVEAAAAHLLEEQPPGVRADPAVRAWCRDQAGRLVGTDLADGLRSLPHQVAVPDREALRRVTAPVLVLAQEDDLAHPVDVAVELAELFPGAKLHVLGPGGIMWAHRARVRDLVGEFFTP</sequence>
<dbReference type="EMBL" id="VFOP01000001">
    <property type="protein sequence ID" value="TQL49830.1"/>
    <property type="molecule type" value="Genomic_DNA"/>
</dbReference>
<proteinExistence type="predicted"/>
<reference evidence="1 2" key="1">
    <citation type="submission" date="2019-06" db="EMBL/GenBank/DDBJ databases">
        <title>Sequencing the genomes of 1000 actinobacteria strains.</title>
        <authorList>
            <person name="Klenk H.-P."/>
        </authorList>
    </citation>
    <scope>NUCLEOTIDE SEQUENCE [LARGE SCALE GENOMIC DNA]</scope>
    <source>
        <strain evidence="1 2">DSM 12335</strain>
    </source>
</reference>